<evidence type="ECO:0000313" key="2">
    <source>
        <dbReference type="Proteomes" id="UP000245431"/>
    </source>
</evidence>
<proteinExistence type="predicted"/>
<gene>
    <name evidence="1" type="ORF">PVE_R1G2210</name>
</gene>
<dbReference type="AlphaFoldDB" id="A0A1D3JVG1"/>
<dbReference type="EMBL" id="LT599583">
    <property type="protein sequence ID" value="SBW80096.1"/>
    <property type="molecule type" value="Genomic_DNA"/>
</dbReference>
<accession>A0A1D3JVG1</accession>
<name>A0A1D3JVG1_PSEVE</name>
<protein>
    <submittedName>
        <fullName evidence="1">Uncharacterized protein</fullName>
    </submittedName>
</protein>
<sequence length="238" mass="26920">MAVNEDVEALLVHVSESLKALCGAYQDALSDEEKLSISKPVIKGALENLRSVLDYAAQDVSAYIGYKKGIYFPYATDEPLFRESVKKNLRGLRDKFPKGYNCIEEIQSFRSGDNWLKCLCDQVNINKHNKLSSQIRINSPAHRTILGQVANLGVNCTIVFKECDFDGVKVGWDEPISISWNTPVAEINRLLGATKIKSLRAYEWVEFRFEGTSDDALNFIRKCHVEVSKFVLKLYSLM</sequence>
<organism evidence="1 2">
    <name type="scientific">Pseudomonas veronii 1YdBTEX2</name>
    <dbReference type="NCBI Taxonomy" id="1295141"/>
    <lineage>
        <taxon>Bacteria</taxon>
        <taxon>Pseudomonadati</taxon>
        <taxon>Pseudomonadota</taxon>
        <taxon>Gammaproteobacteria</taxon>
        <taxon>Pseudomonadales</taxon>
        <taxon>Pseudomonadaceae</taxon>
        <taxon>Pseudomonas</taxon>
    </lineage>
</organism>
<evidence type="ECO:0000313" key="1">
    <source>
        <dbReference type="EMBL" id="SBW80096.1"/>
    </source>
</evidence>
<dbReference type="Proteomes" id="UP000245431">
    <property type="component" value="Chromosome PVE_r1"/>
</dbReference>
<dbReference type="RefSeq" id="WP_017848200.1">
    <property type="nucleotide sequence ID" value="NZ_AOUH01000027.1"/>
</dbReference>
<reference evidence="2" key="1">
    <citation type="submission" date="2016-07" db="EMBL/GenBank/DDBJ databases">
        <authorList>
            <person name="Florea S."/>
            <person name="Webb J.S."/>
            <person name="Jaromczyk J."/>
            <person name="Schardl C.L."/>
        </authorList>
    </citation>
    <scope>NUCLEOTIDE SEQUENCE [LARGE SCALE GENOMIC DNA]</scope>
    <source>
        <strain evidence="2">1YdBTEX2</strain>
    </source>
</reference>